<dbReference type="AlphaFoldDB" id="A0A8H4VFJ1"/>
<dbReference type="Proteomes" id="UP000562929">
    <property type="component" value="Unassembled WGS sequence"/>
</dbReference>
<dbReference type="OrthoDB" id="655030at2759"/>
<feature type="domain" description="FAD-binding" evidence="5">
    <location>
        <begin position="314"/>
        <end position="353"/>
    </location>
</feature>
<keyword evidence="3" id="KW-0560">Oxidoreductase</keyword>
<organism evidence="6 7">
    <name type="scientific">Ophiocordyceps camponoti-floridani</name>
    <dbReference type="NCBI Taxonomy" id="2030778"/>
    <lineage>
        <taxon>Eukaryota</taxon>
        <taxon>Fungi</taxon>
        <taxon>Dikarya</taxon>
        <taxon>Ascomycota</taxon>
        <taxon>Pezizomycotina</taxon>
        <taxon>Sordariomycetes</taxon>
        <taxon>Hypocreomycetidae</taxon>
        <taxon>Hypocreales</taxon>
        <taxon>Ophiocordycipitaceae</taxon>
        <taxon>Ophiocordyceps</taxon>
    </lineage>
</organism>
<accession>A0A8H4VFJ1</accession>
<name>A0A8H4VFJ1_9HYPO</name>
<feature type="domain" description="FAD-binding" evidence="5">
    <location>
        <begin position="8"/>
        <end position="176"/>
    </location>
</feature>
<dbReference type="Pfam" id="PF01494">
    <property type="entry name" value="FAD_binding_3"/>
    <property type="match status" value="2"/>
</dbReference>
<protein>
    <submittedName>
        <fullName evidence="6">Salicylate hydroxylase</fullName>
    </submittedName>
</protein>
<dbReference type="InterPro" id="IPR002938">
    <property type="entry name" value="FAD-bd"/>
</dbReference>
<evidence type="ECO:0000256" key="3">
    <source>
        <dbReference type="ARBA" id="ARBA00023002"/>
    </source>
</evidence>
<dbReference type="PANTHER" id="PTHR46972:SF1">
    <property type="entry name" value="FAD DEPENDENT OXIDOREDUCTASE DOMAIN-CONTAINING PROTEIN"/>
    <property type="match status" value="1"/>
</dbReference>
<dbReference type="SUPFAM" id="SSF51905">
    <property type="entry name" value="FAD/NAD(P)-binding domain"/>
    <property type="match status" value="1"/>
</dbReference>
<dbReference type="GO" id="GO:0071949">
    <property type="term" value="F:FAD binding"/>
    <property type="evidence" value="ECO:0007669"/>
    <property type="project" value="InterPro"/>
</dbReference>
<comment type="caution">
    <text evidence="6">The sequence shown here is derived from an EMBL/GenBank/DDBJ whole genome shotgun (WGS) entry which is preliminary data.</text>
</comment>
<dbReference type="EMBL" id="JAACLJ010000002">
    <property type="protein sequence ID" value="KAF4592123.1"/>
    <property type="molecule type" value="Genomic_DNA"/>
</dbReference>
<evidence type="ECO:0000313" key="6">
    <source>
        <dbReference type="EMBL" id="KAF4592123.1"/>
    </source>
</evidence>
<dbReference type="Gene3D" id="3.50.50.60">
    <property type="entry name" value="FAD/NAD(P)-binding domain"/>
    <property type="match status" value="1"/>
</dbReference>
<sequence>MPGFRPRIAIAGGGPSGLALSLLLRRHGIGSTVYELRRKPRPEELAEPSGMLDLHEESGLTVMRECRLWDEFQAATGECSEAMRVLRSDGVEVHADDGQSEPRPEIARHGLIRLLAEKLPGDVVRWGSKVSAVRRARNPETGAVEATVELGDSGSATYDLVIGADGAWSRVRALLSDTKPVYCGTQMVTATLRQATTLHPDLADLSGSGSLWALGDNKALMTQRGSQDSIRVYAAVSSPDENWAATVGLRDRTTSEAKAFLLGPGGPFRNWAAPLRHLLATVCDADSQDHVGRAIDVMPMYALPAGHLWAPGDGGATLIGDAAHLMLPFAGEGVNLALWDALDLARLLAEMPSTSDARTWHEALSPRLRAMEETMQARARDKAEEARRNKDMILGDDAAEVVAAWFKSHQETDG</sequence>
<keyword evidence="4" id="KW-0503">Monooxygenase</keyword>
<gene>
    <name evidence="6" type="ORF">GQ602_002422</name>
</gene>
<evidence type="ECO:0000256" key="1">
    <source>
        <dbReference type="ARBA" id="ARBA00022630"/>
    </source>
</evidence>
<evidence type="ECO:0000313" key="7">
    <source>
        <dbReference type="Proteomes" id="UP000562929"/>
    </source>
</evidence>
<keyword evidence="1" id="KW-0285">Flavoprotein</keyword>
<reference evidence="6 7" key="1">
    <citation type="journal article" date="2020" name="G3 (Bethesda)">
        <title>Genetic Underpinnings of Host Manipulation by Ophiocordyceps as Revealed by Comparative Transcriptomics.</title>
        <authorList>
            <person name="Will I."/>
            <person name="Das B."/>
            <person name="Trinh T."/>
            <person name="Brachmann A."/>
            <person name="Ohm R.A."/>
            <person name="de Bekker C."/>
        </authorList>
    </citation>
    <scope>NUCLEOTIDE SEQUENCE [LARGE SCALE GENOMIC DNA]</scope>
    <source>
        <strain evidence="6 7">EC05</strain>
    </source>
</reference>
<evidence type="ECO:0000259" key="5">
    <source>
        <dbReference type="Pfam" id="PF01494"/>
    </source>
</evidence>
<evidence type="ECO:0000256" key="4">
    <source>
        <dbReference type="ARBA" id="ARBA00023033"/>
    </source>
</evidence>
<keyword evidence="2" id="KW-0274">FAD</keyword>
<proteinExistence type="predicted"/>
<keyword evidence="7" id="KW-1185">Reference proteome</keyword>
<dbReference type="GO" id="GO:0004497">
    <property type="term" value="F:monooxygenase activity"/>
    <property type="evidence" value="ECO:0007669"/>
    <property type="project" value="UniProtKB-KW"/>
</dbReference>
<dbReference type="PRINTS" id="PR00420">
    <property type="entry name" value="RNGMNOXGNASE"/>
</dbReference>
<evidence type="ECO:0000256" key="2">
    <source>
        <dbReference type="ARBA" id="ARBA00022827"/>
    </source>
</evidence>
<dbReference type="PANTHER" id="PTHR46972">
    <property type="entry name" value="MONOOXYGENASE ASQM-RELATED"/>
    <property type="match status" value="1"/>
</dbReference>
<dbReference type="InterPro" id="IPR036188">
    <property type="entry name" value="FAD/NAD-bd_sf"/>
</dbReference>